<accession>A0ACB8RSQ6</accession>
<reference evidence="1" key="1">
    <citation type="submission" date="2021-02" db="EMBL/GenBank/DDBJ databases">
        <authorList>
            <consortium name="DOE Joint Genome Institute"/>
            <person name="Ahrendt S."/>
            <person name="Looney B.P."/>
            <person name="Miyauchi S."/>
            <person name="Morin E."/>
            <person name="Drula E."/>
            <person name="Courty P.E."/>
            <person name="Chicoki N."/>
            <person name="Fauchery L."/>
            <person name="Kohler A."/>
            <person name="Kuo A."/>
            <person name="Labutti K."/>
            <person name="Pangilinan J."/>
            <person name="Lipzen A."/>
            <person name="Riley R."/>
            <person name="Andreopoulos W."/>
            <person name="He G."/>
            <person name="Johnson J."/>
            <person name="Barry K.W."/>
            <person name="Grigoriev I.V."/>
            <person name="Nagy L."/>
            <person name="Hibbett D."/>
            <person name="Henrissat B."/>
            <person name="Matheny P.B."/>
            <person name="Labbe J."/>
            <person name="Martin F."/>
        </authorList>
    </citation>
    <scope>NUCLEOTIDE SEQUENCE</scope>
    <source>
        <strain evidence="1">FP105234-sp</strain>
    </source>
</reference>
<dbReference type="EMBL" id="MU275920">
    <property type="protein sequence ID" value="KAI0046651.1"/>
    <property type="molecule type" value="Genomic_DNA"/>
</dbReference>
<dbReference type="Proteomes" id="UP000814033">
    <property type="component" value="Unassembled WGS sequence"/>
</dbReference>
<gene>
    <name evidence="1" type="ORF">FA95DRAFT_1347797</name>
</gene>
<name>A0ACB8RSQ6_9AGAM</name>
<evidence type="ECO:0000313" key="1">
    <source>
        <dbReference type="EMBL" id="KAI0046651.1"/>
    </source>
</evidence>
<evidence type="ECO:0000313" key="2">
    <source>
        <dbReference type="Proteomes" id="UP000814033"/>
    </source>
</evidence>
<comment type="caution">
    <text evidence="1">The sequence shown here is derived from an EMBL/GenBank/DDBJ whole genome shotgun (WGS) entry which is preliminary data.</text>
</comment>
<keyword evidence="2" id="KW-1185">Reference proteome</keyword>
<protein>
    <submittedName>
        <fullName evidence="1">Uncharacterized protein</fullName>
    </submittedName>
</protein>
<reference evidence="1" key="2">
    <citation type="journal article" date="2022" name="New Phytol.">
        <title>Evolutionary transition to the ectomycorrhizal habit in the genomes of a hyperdiverse lineage of mushroom-forming fungi.</title>
        <authorList>
            <person name="Looney B."/>
            <person name="Miyauchi S."/>
            <person name="Morin E."/>
            <person name="Drula E."/>
            <person name="Courty P.E."/>
            <person name="Kohler A."/>
            <person name="Kuo A."/>
            <person name="LaButti K."/>
            <person name="Pangilinan J."/>
            <person name="Lipzen A."/>
            <person name="Riley R."/>
            <person name="Andreopoulos W."/>
            <person name="He G."/>
            <person name="Johnson J."/>
            <person name="Nolan M."/>
            <person name="Tritt A."/>
            <person name="Barry K.W."/>
            <person name="Grigoriev I.V."/>
            <person name="Nagy L.G."/>
            <person name="Hibbett D."/>
            <person name="Henrissat B."/>
            <person name="Matheny P.B."/>
            <person name="Labbe J."/>
            <person name="Martin F.M."/>
        </authorList>
    </citation>
    <scope>NUCLEOTIDE SEQUENCE</scope>
    <source>
        <strain evidence="1">FP105234-sp</strain>
    </source>
</reference>
<sequence>MCLEAGRRRRLPGEPGHGRSLHGSACWWYRYLVHSPYAVFAACADHCDRVRPRREHTFQPSKLESCKLEHRLFGRARISKWRISPRWSSIIVEGLPQDDVPPIQGPKAAPMGWVYAGDLALVRRICRRGRGRGRGRRIAERLSSTQGRQRRQGGGC</sequence>
<organism evidence="1 2">
    <name type="scientific">Auriscalpium vulgare</name>
    <dbReference type="NCBI Taxonomy" id="40419"/>
    <lineage>
        <taxon>Eukaryota</taxon>
        <taxon>Fungi</taxon>
        <taxon>Dikarya</taxon>
        <taxon>Basidiomycota</taxon>
        <taxon>Agaricomycotina</taxon>
        <taxon>Agaricomycetes</taxon>
        <taxon>Russulales</taxon>
        <taxon>Auriscalpiaceae</taxon>
        <taxon>Auriscalpium</taxon>
    </lineage>
</organism>
<proteinExistence type="predicted"/>